<gene>
    <name evidence="2" type="ORF">EUU23_05095</name>
</gene>
<name>A0A6I4M3K7_9SPHN</name>
<accession>A0A6I4M3K7</accession>
<evidence type="ECO:0000313" key="3">
    <source>
        <dbReference type="Proteomes" id="UP000471147"/>
    </source>
</evidence>
<comment type="caution">
    <text evidence="2">The sequence shown here is derived from an EMBL/GenBank/DDBJ whole genome shotgun (WGS) entry which is preliminary data.</text>
</comment>
<reference evidence="2 3" key="1">
    <citation type="submission" date="2019-01" db="EMBL/GenBank/DDBJ databases">
        <title>Sphingorhabdus lacus sp.nov., isolated from an oligotrophic freshwater lake.</title>
        <authorList>
            <person name="Park M."/>
        </authorList>
    </citation>
    <scope>NUCLEOTIDE SEQUENCE [LARGE SCALE GENOMIC DNA]</scope>
    <source>
        <strain evidence="2 3">IMCC26285</strain>
    </source>
</reference>
<dbReference type="AlphaFoldDB" id="A0A6I4M3K7"/>
<dbReference type="EMBL" id="SDWJ01000001">
    <property type="protein sequence ID" value="MVZ97078.1"/>
    <property type="molecule type" value="Genomic_DNA"/>
</dbReference>
<keyword evidence="3" id="KW-1185">Reference proteome</keyword>
<dbReference type="Proteomes" id="UP000471147">
    <property type="component" value="Unassembled WGS sequence"/>
</dbReference>
<evidence type="ECO:0000259" key="1">
    <source>
        <dbReference type="Pfam" id="PF13480"/>
    </source>
</evidence>
<dbReference type="OrthoDB" id="213519at2"/>
<sequence>MATRAKDATKRAGVFSHQLSSWRDAADGCFVAAWRDLGDNAAEPNIFTESWFLRPALDQFDAFGRVKLFSLWDRDRLCGLMPLSTQQRYGRWPMPHVQNWLHHNAFLGTPIVRAGYEDQFWTEMLACLDNDPGQSLFLHINGLNIGGTVARALENVCANTGRRFALVHRTERAFLESGLTPDSYFENAVRAKKRKELRRQKSRLAEMGALTFSRDQSGTGIAAWTEEFLTLEQRGWKGRSGSALASAPATRNMFIEVLAAACVAGKLERLDLRLEGKPLAMLVNFISASGCFSFKTAFDEDYARFSPGVLLQIENLAMLDRPDIAWCDSCAAPGHPMIDSIWTGRRTIGRYSVAIGGAGRRAIFGAFLNTELARNAVPVATMEQVNGAGDDT</sequence>
<dbReference type="Pfam" id="PF13480">
    <property type="entry name" value="Acetyltransf_6"/>
    <property type="match status" value="1"/>
</dbReference>
<dbReference type="InterPro" id="IPR016181">
    <property type="entry name" value="Acyl_CoA_acyltransferase"/>
</dbReference>
<proteinExistence type="predicted"/>
<keyword evidence="2" id="KW-0808">Transferase</keyword>
<organism evidence="2 3">
    <name type="scientific">Sphingorhabdus profundilacus</name>
    <dbReference type="NCBI Taxonomy" id="2509718"/>
    <lineage>
        <taxon>Bacteria</taxon>
        <taxon>Pseudomonadati</taxon>
        <taxon>Pseudomonadota</taxon>
        <taxon>Alphaproteobacteria</taxon>
        <taxon>Sphingomonadales</taxon>
        <taxon>Sphingomonadaceae</taxon>
        <taxon>Sphingorhabdus</taxon>
    </lineage>
</organism>
<dbReference type="RefSeq" id="WP_160352989.1">
    <property type="nucleotide sequence ID" value="NZ_SDWJ01000001.1"/>
</dbReference>
<dbReference type="SUPFAM" id="SSF55729">
    <property type="entry name" value="Acyl-CoA N-acyltransferases (Nat)"/>
    <property type="match status" value="1"/>
</dbReference>
<dbReference type="InterPro" id="IPR038740">
    <property type="entry name" value="BioF2-like_GNAT_dom"/>
</dbReference>
<feature type="domain" description="BioF2-like acetyltransferase" evidence="1">
    <location>
        <begin position="191"/>
        <end position="318"/>
    </location>
</feature>
<evidence type="ECO:0000313" key="2">
    <source>
        <dbReference type="EMBL" id="MVZ97078.1"/>
    </source>
</evidence>
<protein>
    <submittedName>
        <fullName evidence="2">GNAT family N-acetyltransferase</fullName>
    </submittedName>
</protein>
<dbReference type="GO" id="GO:0016740">
    <property type="term" value="F:transferase activity"/>
    <property type="evidence" value="ECO:0007669"/>
    <property type="project" value="UniProtKB-KW"/>
</dbReference>